<feature type="transmembrane region" description="Helical" evidence="1">
    <location>
        <begin position="112"/>
        <end position="134"/>
    </location>
</feature>
<name>A0A501X089_9RHOB</name>
<reference evidence="2 3" key="1">
    <citation type="submission" date="2019-06" db="EMBL/GenBank/DDBJ databases">
        <title>A novel bacterium of genus Amaricoccus, isolated from marine sediment.</title>
        <authorList>
            <person name="Huang H."/>
            <person name="Mo K."/>
            <person name="Hu Y."/>
        </authorList>
    </citation>
    <scope>NUCLEOTIDE SEQUENCE [LARGE SCALE GENOMIC DNA]</scope>
    <source>
        <strain evidence="2 3">HB172011</strain>
    </source>
</reference>
<accession>A0A501X089</accession>
<feature type="transmembrane region" description="Helical" evidence="1">
    <location>
        <begin position="170"/>
        <end position="193"/>
    </location>
</feature>
<keyword evidence="1" id="KW-0812">Transmembrane</keyword>
<feature type="transmembrane region" description="Helical" evidence="1">
    <location>
        <begin position="15"/>
        <end position="34"/>
    </location>
</feature>
<comment type="caution">
    <text evidence="2">The sequence shown here is derived from an EMBL/GenBank/DDBJ whole genome shotgun (WGS) entry which is preliminary data.</text>
</comment>
<organism evidence="2 3">
    <name type="scientific">Amaricoccus solimangrovi</name>
    <dbReference type="NCBI Taxonomy" id="2589815"/>
    <lineage>
        <taxon>Bacteria</taxon>
        <taxon>Pseudomonadati</taxon>
        <taxon>Pseudomonadota</taxon>
        <taxon>Alphaproteobacteria</taxon>
        <taxon>Rhodobacterales</taxon>
        <taxon>Paracoccaceae</taxon>
        <taxon>Amaricoccus</taxon>
    </lineage>
</organism>
<feature type="transmembrane region" description="Helical" evidence="1">
    <location>
        <begin position="41"/>
        <end position="60"/>
    </location>
</feature>
<dbReference type="AlphaFoldDB" id="A0A501X089"/>
<keyword evidence="1" id="KW-1133">Transmembrane helix</keyword>
<evidence type="ECO:0000256" key="1">
    <source>
        <dbReference type="SAM" id="Phobius"/>
    </source>
</evidence>
<keyword evidence="3" id="KW-1185">Reference proteome</keyword>
<evidence type="ECO:0000313" key="3">
    <source>
        <dbReference type="Proteomes" id="UP000319255"/>
    </source>
</evidence>
<dbReference type="OrthoDB" id="64737at2"/>
<keyword evidence="1" id="KW-0472">Membrane</keyword>
<feature type="transmembrane region" description="Helical" evidence="1">
    <location>
        <begin position="80"/>
        <end position="100"/>
    </location>
</feature>
<dbReference type="Pfam" id="PF07077">
    <property type="entry name" value="DUF1345"/>
    <property type="match status" value="1"/>
</dbReference>
<dbReference type="EMBL" id="VFRP01000001">
    <property type="protein sequence ID" value="TPE53647.1"/>
    <property type="molecule type" value="Genomic_DNA"/>
</dbReference>
<protein>
    <submittedName>
        <fullName evidence="2">DUF1345 domain-containing protein</fullName>
    </submittedName>
</protein>
<evidence type="ECO:0000313" key="2">
    <source>
        <dbReference type="EMBL" id="TPE53647.1"/>
    </source>
</evidence>
<dbReference type="Proteomes" id="UP000319255">
    <property type="component" value="Unassembled WGS sequence"/>
</dbReference>
<dbReference type="RefSeq" id="WP_140452225.1">
    <property type="nucleotide sequence ID" value="NZ_VFRP01000001.1"/>
</dbReference>
<sequence length="224" mass="23852">MSRRGGGRRHLGRHLRFYVAVLGGALAFAAGGELRAPARMLLAGDAFFLLYLGLMLRLALATTPAMLRTRAATEDEGMPIILGLTGFAVVFVLGAVFVVVNDPRHGAPVIRGLAVLSVPLGWAVAHLLATFRYADLYYTPAERRREGDRDEGDAGGLDFPGTPEPGIGDFAYYAFVVGMTAQVSDVAVSSGALRRATLAHGIFSFFYNTVLIAFTVNAAVSFAN</sequence>
<proteinExistence type="predicted"/>
<feature type="transmembrane region" description="Helical" evidence="1">
    <location>
        <begin position="205"/>
        <end position="223"/>
    </location>
</feature>
<dbReference type="InterPro" id="IPR009781">
    <property type="entry name" value="DUF1345"/>
</dbReference>
<gene>
    <name evidence="2" type="ORF">FJM51_00935</name>
</gene>